<dbReference type="PRINTS" id="PR00423">
    <property type="entry name" value="CELLDVISFTSZ"/>
</dbReference>
<dbReference type="SMART" id="SM00864">
    <property type="entry name" value="Tubulin"/>
    <property type="match status" value="1"/>
</dbReference>
<dbReference type="AlphaFoldDB" id="K1U7I3"/>
<feature type="domain" description="Tubulin/FtsZ 2-layer sandwich" evidence="5">
    <location>
        <begin position="116"/>
        <end position="190"/>
    </location>
</feature>
<dbReference type="GO" id="GO:0003924">
    <property type="term" value="F:GTPase activity"/>
    <property type="evidence" value="ECO:0007669"/>
    <property type="project" value="InterPro"/>
</dbReference>
<dbReference type="InterPro" id="IPR020805">
    <property type="entry name" value="Cell_div_FtsZ_CS"/>
</dbReference>
<dbReference type="Pfam" id="PF12327">
    <property type="entry name" value="FtsZ_C"/>
    <property type="match status" value="1"/>
</dbReference>
<evidence type="ECO:0000259" key="4">
    <source>
        <dbReference type="SMART" id="SM00864"/>
    </source>
</evidence>
<keyword evidence="6" id="KW-0132">Cell division</keyword>
<dbReference type="InterPro" id="IPR000158">
    <property type="entry name" value="Cell_div_FtsZ"/>
</dbReference>
<dbReference type="Gene3D" id="3.40.50.1440">
    <property type="entry name" value="Tubulin/FtsZ, GTPase domain"/>
    <property type="match status" value="1"/>
</dbReference>
<dbReference type="PROSITE" id="PS01135">
    <property type="entry name" value="FTSZ_2"/>
    <property type="match status" value="1"/>
</dbReference>
<accession>K1U7I3</accession>
<evidence type="ECO:0000313" key="6">
    <source>
        <dbReference type="EMBL" id="EKC74255.1"/>
    </source>
</evidence>
<dbReference type="GO" id="GO:0005737">
    <property type="term" value="C:cytoplasm"/>
    <property type="evidence" value="ECO:0007669"/>
    <property type="project" value="TreeGrafter"/>
</dbReference>
<evidence type="ECO:0000256" key="1">
    <source>
        <dbReference type="ARBA" id="ARBA00009690"/>
    </source>
</evidence>
<dbReference type="PANTHER" id="PTHR30314:SF3">
    <property type="entry name" value="MITOCHONDRIAL DIVISION PROTEIN FSZA"/>
    <property type="match status" value="1"/>
</dbReference>
<gene>
    <name evidence="6" type="ORF">LEA_05811</name>
</gene>
<feature type="domain" description="Tubulin/FtsZ GTPase" evidence="4">
    <location>
        <begin position="1"/>
        <end position="114"/>
    </location>
</feature>
<dbReference type="Pfam" id="PF00091">
    <property type="entry name" value="Tubulin"/>
    <property type="match status" value="1"/>
</dbReference>
<comment type="similarity">
    <text evidence="1">Belongs to the FtsZ family.</text>
</comment>
<feature type="non-terminal residue" evidence="6">
    <location>
        <position position="190"/>
    </location>
</feature>
<evidence type="ECO:0000259" key="5">
    <source>
        <dbReference type="SMART" id="SM00865"/>
    </source>
</evidence>
<dbReference type="CDD" id="cd02201">
    <property type="entry name" value="FtsZ_type1"/>
    <property type="match status" value="1"/>
</dbReference>
<dbReference type="PANTHER" id="PTHR30314">
    <property type="entry name" value="CELL DIVISION PROTEIN FTSZ-RELATED"/>
    <property type="match status" value="1"/>
</dbReference>
<dbReference type="SMART" id="SM00865">
    <property type="entry name" value="Tubulin_C"/>
    <property type="match status" value="1"/>
</dbReference>
<proteinExistence type="inferred from homology"/>
<keyword evidence="3" id="KW-0342">GTP-binding</keyword>
<dbReference type="GO" id="GO:0032153">
    <property type="term" value="C:cell division site"/>
    <property type="evidence" value="ECO:0007669"/>
    <property type="project" value="TreeGrafter"/>
</dbReference>
<dbReference type="InterPro" id="IPR045061">
    <property type="entry name" value="FtsZ/CetZ"/>
</dbReference>
<keyword evidence="2" id="KW-0547">Nucleotide-binding</keyword>
<dbReference type="InterPro" id="IPR018316">
    <property type="entry name" value="Tubulin/FtsZ_2-layer-sand-dom"/>
</dbReference>
<name>K1U7I3_9ZZZZ</name>
<evidence type="ECO:0000256" key="3">
    <source>
        <dbReference type="ARBA" id="ARBA00023134"/>
    </source>
</evidence>
<dbReference type="EMBL" id="AJWY01003790">
    <property type="protein sequence ID" value="EKC74255.1"/>
    <property type="molecule type" value="Genomic_DNA"/>
</dbReference>
<dbReference type="InterPro" id="IPR008280">
    <property type="entry name" value="Tub_FtsZ_C"/>
</dbReference>
<dbReference type="GO" id="GO:0051301">
    <property type="term" value="P:cell division"/>
    <property type="evidence" value="ECO:0007669"/>
    <property type="project" value="UniProtKB-KW"/>
</dbReference>
<protein>
    <submittedName>
        <fullName evidence="6">Cell division protein FtsZ</fullName>
    </submittedName>
</protein>
<dbReference type="GO" id="GO:0005525">
    <property type="term" value="F:GTP binding"/>
    <property type="evidence" value="ECO:0007669"/>
    <property type="project" value="UniProtKB-KW"/>
</dbReference>
<dbReference type="SUPFAM" id="SSF52490">
    <property type="entry name" value="Tubulin nucleotide-binding domain-like"/>
    <property type="match status" value="1"/>
</dbReference>
<reference evidence="6" key="1">
    <citation type="journal article" date="2013" name="Environ. Microbiol.">
        <title>Microbiota from the distal guts of lean and obese adolescents exhibit partial functional redundancy besides clear differences in community structure.</title>
        <authorList>
            <person name="Ferrer M."/>
            <person name="Ruiz A."/>
            <person name="Lanza F."/>
            <person name="Haange S.B."/>
            <person name="Oberbach A."/>
            <person name="Till H."/>
            <person name="Bargiela R."/>
            <person name="Campoy C."/>
            <person name="Segura M.T."/>
            <person name="Richter M."/>
            <person name="von Bergen M."/>
            <person name="Seifert J."/>
            <person name="Suarez A."/>
        </authorList>
    </citation>
    <scope>NUCLEOTIDE SEQUENCE</scope>
</reference>
<dbReference type="SUPFAM" id="SSF55307">
    <property type="entry name" value="Tubulin C-terminal domain-like"/>
    <property type="match status" value="1"/>
</dbReference>
<dbReference type="InterPro" id="IPR024757">
    <property type="entry name" value="FtsZ_C"/>
</dbReference>
<sequence>MLNDGCKMVFITAGMGGGTGTGAAPIIAKTAKDMDILTVGIVTIPFLFEGNRKIDQALDGVEKMSQHVDALLVINNERLRDIYSDFSVMNAFGKADDTLSIAAKSIAEIITIRGTINLDFNDVKTVLKDGGVAIMSTGYGKGESRVSQAINDALHSPLLNNNDIFNSKKILFNISFSTKSELMMEEMNEV</sequence>
<keyword evidence="6" id="KW-0131">Cell cycle</keyword>
<dbReference type="InterPro" id="IPR036525">
    <property type="entry name" value="Tubulin/FtsZ_GTPase_sf"/>
</dbReference>
<organism evidence="6">
    <name type="scientific">human gut metagenome</name>
    <dbReference type="NCBI Taxonomy" id="408170"/>
    <lineage>
        <taxon>unclassified sequences</taxon>
        <taxon>metagenomes</taxon>
        <taxon>organismal metagenomes</taxon>
    </lineage>
</organism>
<evidence type="ECO:0000256" key="2">
    <source>
        <dbReference type="ARBA" id="ARBA00022741"/>
    </source>
</evidence>
<comment type="caution">
    <text evidence="6">The sequence shown here is derived from an EMBL/GenBank/DDBJ whole genome shotgun (WGS) entry which is preliminary data.</text>
</comment>
<dbReference type="InterPro" id="IPR003008">
    <property type="entry name" value="Tubulin_FtsZ_GTPase"/>
</dbReference>